<organism evidence="2 3">
    <name type="scientific">Neurospora intermedia</name>
    <dbReference type="NCBI Taxonomy" id="5142"/>
    <lineage>
        <taxon>Eukaryota</taxon>
        <taxon>Fungi</taxon>
        <taxon>Dikarya</taxon>
        <taxon>Ascomycota</taxon>
        <taxon>Pezizomycotina</taxon>
        <taxon>Sordariomycetes</taxon>
        <taxon>Sordariomycetidae</taxon>
        <taxon>Sordariales</taxon>
        <taxon>Sordariaceae</taxon>
        <taxon>Neurospora</taxon>
    </lineage>
</organism>
<dbReference type="Proteomes" id="UP001451303">
    <property type="component" value="Unassembled WGS sequence"/>
</dbReference>
<protein>
    <submittedName>
        <fullName evidence="2">Uncharacterized protein</fullName>
    </submittedName>
</protein>
<evidence type="ECO:0000313" key="2">
    <source>
        <dbReference type="EMBL" id="KAL0473490.1"/>
    </source>
</evidence>
<sequence length="101" mass="11821">MWMAVSPEHPTAQFPSPVPVHRSPRLGSTPPRSLLDCTKMEIGSMPLRCRTQYHYRPQSPSSPSFYRRYDPICSAEHRHHYQTSPIPVVNQKQQPRRLLYH</sequence>
<feature type="region of interest" description="Disordered" evidence="1">
    <location>
        <begin position="1"/>
        <end position="35"/>
    </location>
</feature>
<evidence type="ECO:0000313" key="3">
    <source>
        <dbReference type="Proteomes" id="UP001451303"/>
    </source>
</evidence>
<dbReference type="EMBL" id="JAVLET010000002">
    <property type="protein sequence ID" value="KAL0473490.1"/>
    <property type="molecule type" value="Genomic_DNA"/>
</dbReference>
<gene>
    <name evidence="2" type="ORF">QR685DRAFT_516973</name>
</gene>
<name>A0ABR3DLF5_NEUIN</name>
<evidence type="ECO:0000256" key="1">
    <source>
        <dbReference type="SAM" id="MobiDB-lite"/>
    </source>
</evidence>
<reference evidence="2 3" key="1">
    <citation type="submission" date="2023-09" db="EMBL/GenBank/DDBJ databases">
        <title>Multi-omics analysis of a traditional fermented food reveals byproduct-associated fungal strains for waste-to-food upcycling.</title>
        <authorList>
            <consortium name="Lawrence Berkeley National Laboratory"/>
            <person name="Rekdal V.M."/>
            <person name="Villalobos-Escobedo J.M."/>
            <person name="Rodriguez-Valeron N."/>
            <person name="Garcia M.O."/>
            <person name="Vasquez D.P."/>
            <person name="Damayanti I."/>
            <person name="Sorensen P.M."/>
            <person name="Baidoo E.E."/>
            <person name="De Carvalho A.C."/>
            <person name="Riley R."/>
            <person name="Lipzen A."/>
            <person name="He G."/>
            <person name="Yan M."/>
            <person name="Haridas S."/>
            <person name="Daum C."/>
            <person name="Yoshinaga Y."/>
            <person name="Ng V."/>
            <person name="Grigoriev I.V."/>
            <person name="Munk R."/>
            <person name="Nuraida L."/>
            <person name="Wijaya C.H."/>
            <person name="Morales P.-C."/>
            <person name="Keasling J.D."/>
        </authorList>
    </citation>
    <scope>NUCLEOTIDE SEQUENCE [LARGE SCALE GENOMIC DNA]</scope>
    <source>
        <strain evidence="2 3">FGSC 2613</strain>
    </source>
</reference>
<comment type="caution">
    <text evidence="2">The sequence shown here is derived from an EMBL/GenBank/DDBJ whole genome shotgun (WGS) entry which is preliminary data.</text>
</comment>
<accession>A0ABR3DLF5</accession>
<proteinExistence type="predicted"/>
<keyword evidence="3" id="KW-1185">Reference proteome</keyword>